<dbReference type="GO" id="GO:0005886">
    <property type="term" value="C:plasma membrane"/>
    <property type="evidence" value="ECO:0007669"/>
    <property type="project" value="UniProtKB-SubCell"/>
</dbReference>
<protein>
    <recommendedName>
        <fullName evidence="12">Nickel import system ATP-binding protein NikD</fullName>
        <ecNumber evidence="11">7.2.2.11</ecNumber>
    </recommendedName>
</protein>
<keyword evidence="15" id="KW-0378">Hydrolase</keyword>
<evidence type="ECO:0000256" key="10">
    <source>
        <dbReference type="ARBA" id="ARBA00038669"/>
    </source>
</evidence>
<evidence type="ECO:0000313" key="15">
    <source>
        <dbReference type="EMBL" id="OQB74652.1"/>
    </source>
</evidence>
<dbReference type="Proteomes" id="UP000485562">
    <property type="component" value="Unassembled WGS sequence"/>
</dbReference>
<dbReference type="PROSITE" id="PS50893">
    <property type="entry name" value="ABC_TRANSPORTER_2"/>
    <property type="match status" value="1"/>
</dbReference>
<dbReference type="InterPro" id="IPR003439">
    <property type="entry name" value="ABC_transporter-like_ATP-bd"/>
</dbReference>
<comment type="caution">
    <text evidence="15">The sequence shown here is derived from an EMBL/GenBank/DDBJ whole genome shotgun (WGS) entry which is preliminary data.</text>
</comment>
<comment type="similarity">
    <text evidence="2">Belongs to the ABC transporter superfamily.</text>
</comment>
<dbReference type="GO" id="GO:0015413">
    <property type="term" value="F:ABC-type nickel transporter activity"/>
    <property type="evidence" value="ECO:0007669"/>
    <property type="project" value="UniProtKB-EC"/>
</dbReference>
<evidence type="ECO:0000256" key="6">
    <source>
        <dbReference type="ARBA" id="ARBA00022840"/>
    </source>
</evidence>
<gene>
    <name evidence="15" type="primary">gsiA</name>
    <name evidence="15" type="ORF">BWX89_00415</name>
</gene>
<dbReference type="PANTHER" id="PTHR43297:SF13">
    <property type="entry name" value="NICKEL ABC TRANSPORTER, ATP-BINDING PROTEIN"/>
    <property type="match status" value="1"/>
</dbReference>
<keyword evidence="5" id="KW-0547">Nucleotide-binding</keyword>
<dbReference type="InterPro" id="IPR027417">
    <property type="entry name" value="P-loop_NTPase"/>
</dbReference>
<feature type="domain" description="ABC transporter" evidence="14">
    <location>
        <begin position="14"/>
        <end position="258"/>
    </location>
</feature>
<evidence type="ECO:0000256" key="12">
    <source>
        <dbReference type="ARBA" id="ARBA00044143"/>
    </source>
</evidence>
<name>A0A1V6CCL0_UNCT6</name>
<evidence type="ECO:0000256" key="8">
    <source>
        <dbReference type="ARBA" id="ARBA00023065"/>
    </source>
</evidence>
<dbReference type="InterPro" id="IPR013563">
    <property type="entry name" value="Oligopep_ABC_C"/>
</dbReference>
<keyword evidence="7" id="KW-1278">Translocase</keyword>
<evidence type="ECO:0000256" key="9">
    <source>
        <dbReference type="ARBA" id="ARBA00023136"/>
    </source>
</evidence>
<organism evidence="15">
    <name type="scientific">candidate division TA06 bacterium ADurb.Bin131</name>
    <dbReference type="NCBI Taxonomy" id="1852827"/>
    <lineage>
        <taxon>Bacteria</taxon>
        <taxon>Bacteria division TA06</taxon>
    </lineage>
</organism>
<accession>A0A1V6CCL0</accession>
<dbReference type="PROSITE" id="PS00211">
    <property type="entry name" value="ABC_TRANSPORTER_1"/>
    <property type="match status" value="1"/>
</dbReference>
<dbReference type="GO" id="GO:0005524">
    <property type="term" value="F:ATP binding"/>
    <property type="evidence" value="ECO:0007669"/>
    <property type="project" value="UniProtKB-KW"/>
</dbReference>
<keyword evidence="8" id="KW-0406">Ion transport</keyword>
<evidence type="ECO:0000256" key="11">
    <source>
        <dbReference type="ARBA" id="ARBA00039098"/>
    </source>
</evidence>
<comment type="subunit">
    <text evidence="10">The complex is composed of two ATP-binding proteins (NikD and NikE), two transmembrane proteins (NikB and NikC) and a solute-binding protein (NikA).</text>
</comment>
<evidence type="ECO:0000259" key="14">
    <source>
        <dbReference type="PROSITE" id="PS50893"/>
    </source>
</evidence>
<sequence>MYLTRKTGEMEKILEIKNLYVGRIDGTKILPVLNNIELSIYKGELFCLVGESGSGKTTLALSIIRLLPKSFRILSGEIILCNKKITGISEELIRGLRGKLVSMIFQDPGAYLDPLFNIDTHLRESFHGNPVEFNQLKIKVITEVGLSPEILSVYPHQLSGGQQQRVLIAMALINNPSIIIADEPTTALDVLTTKQIIKLLDQIRIKHNPGMLFITHDLNLALSTGTRIGIMYRGCIVEIFKPNKEKPLHPYTKILMGYSEENHSDISDTTLMDTKQETDEKCIFFERCPEKKPLCNRKVDFIWRDETTGIRCIKYGQNSQM</sequence>
<keyword evidence="3" id="KW-0813">Transport</keyword>
<evidence type="ECO:0000256" key="2">
    <source>
        <dbReference type="ARBA" id="ARBA00005417"/>
    </source>
</evidence>
<dbReference type="SUPFAM" id="SSF52540">
    <property type="entry name" value="P-loop containing nucleoside triphosphate hydrolases"/>
    <property type="match status" value="1"/>
</dbReference>
<dbReference type="AlphaFoldDB" id="A0A1V6CCL0"/>
<evidence type="ECO:0000256" key="1">
    <source>
        <dbReference type="ARBA" id="ARBA00004202"/>
    </source>
</evidence>
<dbReference type="InterPro" id="IPR050388">
    <property type="entry name" value="ABC_Ni/Peptide_Import"/>
</dbReference>
<dbReference type="Gene3D" id="3.40.50.300">
    <property type="entry name" value="P-loop containing nucleotide triphosphate hydrolases"/>
    <property type="match status" value="1"/>
</dbReference>
<evidence type="ECO:0000256" key="4">
    <source>
        <dbReference type="ARBA" id="ARBA00022475"/>
    </source>
</evidence>
<keyword evidence="4" id="KW-1003">Cell membrane</keyword>
<comment type="catalytic activity">
    <reaction evidence="13">
        <text>Ni(2+)(out) + ATP + H2O = Ni(2+)(in) + ADP + phosphate + H(+)</text>
        <dbReference type="Rhea" id="RHEA:15557"/>
        <dbReference type="ChEBI" id="CHEBI:15377"/>
        <dbReference type="ChEBI" id="CHEBI:15378"/>
        <dbReference type="ChEBI" id="CHEBI:30616"/>
        <dbReference type="ChEBI" id="CHEBI:43474"/>
        <dbReference type="ChEBI" id="CHEBI:49786"/>
        <dbReference type="ChEBI" id="CHEBI:456216"/>
        <dbReference type="EC" id="7.2.2.11"/>
    </reaction>
    <physiologicalReaction direction="left-to-right" evidence="13">
        <dbReference type="Rhea" id="RHEA:15558"/>
    </physiologicalReaction>
</comment>
<evidence type="ECO:0000256" key="5">
    <source>
        <dbReference type="ARBA" id="ARBA00022741"/>
    </source>
</evidence>
<dbReference type="Pfam" id="PF00005">
    <property type="entry name" value="ABC_tran"/>
    <property type="match status" value="1"/>
</dbReference>
<keyword evidence="6 15" id="KW-0067">ATP-binding</keyword>
<evidence type="ECO:0000256" key="3">
    <source>
        <dbReference type="ARBA" id="ARBA00022448"/>
    </source>
</evidence>
<dbReference type="GO" id="GO:0016887">
    <property type="term" value="F:ATP hydrolysis activity"/>
    <property type="evidence" value="ECO:0007669"/>
    <property type="project" value="InterPro"/>
</dbReference>
<keyword evidence="9" id="KW-0472">Membrane</keyword>
<dbReference type="InterPro" id="IPR003593">
    <property type="entry name" value="AAA+_ATPase"/>
</dbReference>
<comment type="subcellular location">
    <subcellularLocation>
        <location evidence="1">Cell membrane</location>
        <topology evidence="1">Peripheral membrane protein</topology>
    </subcellularLocation>
</comment>
<dbReference type="InterPro" id="IPR017871">
    <property type="entry name" value="ABC_transporter-like_CS"/>
</dbReference>
<dbReference type="Pfam" id="PF08352">
    <property type="entry name" value="oligo_HPY"/>
    <property type="match status" value="1"/>
</dbReference>
<dbReference type="PANTHER" id="PTHR43297">
    <property type="entry name" value="OLIGOPEPTIDE TRANSPORT ATP-BINDING PROTEIN APPD"/>
    <property type="match status" value="1"/>
</dbReference>
<dbReference type="CDD" id="cd03257">
    <property type="entry name" value="ABC_NikE_OppD_transporters"/>
    <property type="match status" value="1"/>
</dbReference>
<evidence type="ECO:0000256" key="13">
    <source>
        <dbReference type="ARBA" id="ARBA00048610"/>
    </source>
</evidence>
<evidence type="ECO:0000256" key="7">
    <source>
        <dbReference type="ARBA" id="ARBA00022967"/>
    </source>
</evidence>
<dbReference type="EMBL" id="MWDQ01000034">
    <property type="protein sequence ID" value="OQB74652.1"/>
    <property type="molecule type" value="Genomic_DNA"/>
</dbReference>
<dbReference type="GO" id="GO:0015833">
    <property type="term" value="P:peptide transport"/>
    <property type="evidence" value="ECO:0007669"/>
    <property type="project" value="InterPro"/>
</dbReference>
<dbReference type="SMART" id="SM00382">
    <property type="entry name" value="AAA"/>
    <property type="match status" value="1"/>
</dbReference>
<reference evidence="15" key="1">
    <citation type="submission" date="2017-02" db="EMBL/GenBank/DDBJ databases">
        <title>Delving into the versatile metabolic prowess of the omnipresent phylum Bacteroidetes.</title>
        <authorList>
            <person name="Nobu M.K."/>
            <person name="Mei R."/>
            <person name="Narihiro T."/>
            <person name="Kuroda K."/>
            <person name="Liu W.-T."/>
        </authorList>
    </citation>
    <scope>NUCLEOTIDE SEQUENCE</scope>
    <source>
        <strain evidence="15">ADurb.Bin131</strain>
    </source>
</reference>
<dbReference type="EC" id="7.2.2.11" evidence="11"/>
<proteinExistence type="inferred from homology"/>